<dbReference type="GO" id="GO:0005783">
    <property type="term" value="C:endoplasmic reticulum"/>
    <property type="evidence" value="ECO:0007669"/>
    <property type="project" value="TreeGrafter"/>
</dbReference>
<keyword evidence="3" id="KW-0812">Transmembrane</keyword>
<organism evidence="4 5">
    <name type="scientific">Pythium insidiosum</name>
    <name type="common">Pythiosis disease agent</name>
    <dbReference type="NCBI Taxonomy" id="114742"/>
    <lineage>
        <taxon>Eukaryota</taxon>
        <taxon>Sar</taxon>
        <taxon>Stramenopiles</taxon>
        <taxon>Oomycota</taxon>
        <taxon>Peronosporomycetes</taxon>
        <taxon>Pythiales</taxon>
        <taxon>Pythiaceae</taxon>
        <taxon>Pythium</taxon>
    </lineage>
</organism>
<protein>
    <recommendedName>
        <fullName evidence="6">DUF1736 domain-containing protein</fullName>
    </recommendedName>
</protein>
<dbReference type="SUPFAM" id="SSF48452">
    <property type="entry name" value="TPR-like"/>
    <property type="match status" value="1"/>
</dbReference>
<feature type="transmembrane region" description="Helical" evidence="3">
    <location>
        <begin position="392"/>
        <end position="417"/>
    </location>
</feature>
<evidence type="ECO:0008006" key="6">
    <source>
        <dbReference type="Google" id="ProtNLM"/>
    </source>
</evidence>
<feature type="transmembrane region" description="Helical" evidence="3">
    <location>
        <begin position="246"/>
        <end position="265"/>
    </location>
</feature>
<dbReference type="AlphaFoldDB" id="A0AAD5Q814"/>
<proteinExistence type="predicted"/>
<feature type="transmembrane region" description="Helical" evidence="3">
    <location>
        <begin position="171"/>
        <end position="189"/>
    </location>
</feature>
<evidence type="ECO:0000313" key="4">
    <source>
        <dbReference type="EMBL" id="KAJ0403227.1"/>
    </source>
</evidence>
<gene>
    <name evidence="4" type="ORF">P43SY_000035</name>
</gene>
<name>A0AAD5Q814_PYTIN</name>
<feature type="transmembrane region" description="Helical" evidence="3">
    <location>
        <begin position="140"/>
        <end position="159"/>
    </location>
</feature>
<evidence type="ECO:0000256" key="1">
    <source>
        <dbReference type="ARBA" id="ARBA00022737"/>
    </source>
</evidence>
<evidence type="ECO:0000256" key="3">
    <source>
        <dbReference type="SAM" id="Phobius"/>
    </source>
</evidence>
<keyword evidence="5" id="KW-1185">Reference proteome</keyword>
<feature type="transmembrane region" description="Helical" evidence="3">
    <location>
        <begin position="285"/>
        <end position="305"/>
    </location>
</feature>
<dbReference type="InterPro" id="IPR011990">
    <property type="entry name" value="TPR-like_helical_dom_sf"/>
</dbReference>
<evidence type="ECO:0000256" key="2">
    <source>
        <dbReference type="ARBA" id="ARBA00022803"/>
    </source>
</evidence>
<evidence type="ECO:0000313" key="5">
    <source>
        <dbReference type="Proteomes" id="UP001209570"/>
    </source>
</evidence>
<dbReference type="GO" id="GO:0030968">
    <property type="term" value="P:endoplasmic reticulum unfolded protein response"/>
    <property type="evidence" value="ECO:0007669"/>
    <property type="project" value="TreeGrafter"/>
</dbReference>
<reference evidence="4" key="1">
    <citation type="submission" date="2021-12" db="EMBL/GenBank/DDBJ databases">
        <title>Prjna785345.</title>
        <authorList>
            <person name="Rujirawat T."/>
            <person name="Krajaejun T."/>
        </authorList>
    </citation>
    <scope>NUCLEOTIDE SEQUENCE</scope>
    <source>
        <strain evidence="4">Pi057C3</strain>
    </source>
</reference>
<accession>A0AAD5Q814</accession>
<keyword evidence="1" id="KW-0677">Repeat</keyword>
<keyword evidence="2" id="KW-0802">TPR repeat</keyword>
<keyword evidence="3" id="KW-1133">Transmembrane helix</keyword>
<dbReference type="GO" id="GO:0035269">
    <property type="term" value="P:protein O-linked glycosylation via mannose"/>
    <property type="evidence" value="ECO:0007669"/>
    <property type="project" value="TreeGrafter"/>
</dbReference>
<feature type="transmembrane region" description="Helical" evidence="3">
    <location>
        <begin position="98"/>
        <end position="119"/>
    </location>
</feature>
<comment type="caution">
    <text evidence="4">The sequence shown here is derived from an EMBL/GenBank/DDBJ whole genome shotgun (WGS) entry which is preliminary data.</text>
</comment>
<dbReference type="Proteomes" id="UP001209570">
    <property type="component" value="Unassembled WGS sequence"/>
</dbReference>
<dbReference type="PANTHER" id="PTHR44227">
    <property type="match status" value="1"/>
</dbReference>
<dbReference type="InterPro" id="IPR052346">
    <property type="entry name" value="O-mannosyl-transferase_TMTC"/>
</dbReference>
<dbReference type="GO" id="GO:0000030">
    <property type="term" value="F:mannosyltransferase activity"/>
    <property type="evidence" value="ECO:0007669"/>
    <property type="project" value="TreeGrafter"/>
</dbReference>
<dbReference type="PANTHER" id="PTHR44227:SF3">
    <property type="entry name" value="PROTEIN O-MANNOSYL-TRANSFERASE TMTC4"/>
    <property type="match status" value="1"/>
</dbReference>
<keyword evidence="3" id="KW-0472">Membrane</keyword>
<sequence>MRIEISARGLAALAAALTLLVYAHPLLHGRWDFVLIWDDFQNFVENDVIHGLSLAHVVAMLTLRKVNVYEPLGWFLKALLYEIAGENAWPWAVRVTTLGLHIAAAAVLADTSAHVIHLARRGRRLVRANASAATADQDEALVSIACALSALAFAVHPLFVEVVAWPSAQPYALSALFSCLAVRAHCCHLRRRLDARLQLQRSTATGEKEVEKTLDIVAEVCLSTWCDRGVLKTAGFYCLAVLSKSISVLLPAAIVLIDALIWWPVASLAPPRCLSPRLTTTAARYLASKSLFLALLIAFIATTVHHNRDGAGEHVDTITLSLAERLLKAVVLPVWVLRKCVWPARLQMHYPLAMGELDILRNPESLLSVMALALSGWWVATSPQWIDSRHLVALSGAYVVVMLLPVSGLVQHGVIVFSADRYAYFPLMVCVPWAASALAQALASRVSADSDHSSQQRRDCEPKHNRTSHRSCLLMFAAVVSTLVHVSRLQMEHWRDGTAMLDYSLRYVLVIAGVHARYSFISGIHLLSSLNPADWRLLDYRGTHLSEYAGGCGENLERCRTTWELAYVFTPETTIKGKLLRLRLLVMLGHQDAACVDYMALHQTHPHMCQLLNNVGICLFATGRADEARERFVAATTAPGCDGYRSVPTDNLQRFDAWAEERARQIAAGVTKPDVAFHGRLMW</sequence>
<dbReference type="EMBL" id="JAKCXM010000086">
    <property type="protein sequence ID" value="KAJ0403227.1"/>
    <property type="molecule type" value="Genomic_DNA"/>
</dbReference>